<dbReference type="Pfam" id="PF20684">
    <property type="entry name" value="Fung_rhodopsin"/>
    <property type="match status" value="1"/>
</dbReference>
<keyword evidence="4 6" id="KW-0472">Membrane</keyword>
<evidence type="ECO:0000259" key="7">
    <source>
        <dbReference type="Pfam" id="PF20684"/>
    </source>
</evidence>
<gene>
    <name evidence="8" type="ORF">R9X50_00509600</name>
</gene>
<evidence type="ECO:0000256" key="6">
    <source>
        <dbReference type="SAM" id="Phobius"/>
    </source>
</evidence>
<name>A0AAQ3M7C1_9PEZI</name>
<dbReference type="GO" id="GO:0016020">
    <property type="term" value="C:membrane"/>
    <property type="evidence" value="ECO:0007669"/>
    <property type="project" value="UniProtKB-SubCell"/>
</dbReference>
<organism evidence="8 9">
    <name type="scientific">Acrodontium crateriforme</name>
    <dbReference type="NCBI Taxonomy" id="150365"/>
    <lineage>
        <taxon>Eukaryota</taxon>
        <taxon>Fungi</taxon>
        <taxon>Dikarya</taxon>
        <taxon>Ascomycota</taxon>
        <taxon>Pezizomycotina</taxon>
        <taxon>Dothideomycetes</taxon>
        <taxon>Dothideomycetidae</taxon>
        <taxon>Mycosphaerellales</taxon>
        <taxon>Teratosphaeriaceae</taxon>
        <taxon>Acrodontium</taxon>
    </lineage>
</organism>
<accession>A0AAQ3M7C1</accession>
<feature type="transmembrane region" description="Helical" evidence="6">
    <location>
        <begin position="92"/>
        <end position="117"/>
    </location>
</feature>
<feature type="transmembrane region" description="Helical" evidence="6">
    <location>
        <begin position="20"/>
        <end position="40"/>
    </location>
</feature>
<feature type="transmembrane region" description="Helical" evidence="6">
    <location>
        <begin position="175"/>
        <end position="196"/>
    </location>
</feature>
<keyword evidence="2 6" id="KW-0812">Transmembrane</keyword>
<evidence type="ECO:0000256" key="5">
    <source>
        <dbReference type="ARBA" id="ARBA00038359"/>
    </source>
</evidence>
<keyword evidence="3 6" id="KW-1133">Transmembrane helix</keyword>
<keyword evidence="9" id="KW-1185">Reference proteome</keyword>
<evidence type="ECO:0000256" key="3">
    <source>
        <dbReference type="ARBA" id="ARBA00022989"/>
    </source>
</evidence>
<dbReference type="Proteomes" id="UP001303373">
    <property type="component" value="Chromosome 7"/>
</dbReference>
<feature type="transmembrane region" description="Helical" evidence="6">
    <location>
        <begin position="129"/>
        <end position="150"/>
    </location>
</feature>
<feature type="transmembrane region" description="Helical" evidence="6">
    <location>
        <begin position="52"/>
        <end position="72"/>
    </location>
</feature>
<feature type="domain" description="Rhodopsin" evidence="7">
    <location>
        <begin position="36"/>
        <end position="276"/>
    </location>
</feature>
<feature type="transmembrane region" description="Helical" evidence="6">
    <location>
        <begin position="247"/>
        <end position="270"/>
    </location>
</feature>
<dbReference type="PANTHER" id="PTHR33048">
    <property type="entry name" value="PTH11-LIKE INTEGRAL MEMBRANE PROTEIN (AFU_ORTHOLOGUE AFUA_5G11245)"/>
    <property type="match status" value="1"/>
</dbReference>
<comment type="similarity">
    <text evidence="5">Belongs to the SAT4 family.</text>
</comment>
<dbReference type="InterPro" id="IPR049326">
    <property type="entry name" value="Rhodopsin_dom_fungi"/>
</dbReference>
<comment type="subcellular location">
    <subcellularLocation>
        <location evidence="1">Membrane</location>
        <topology evidence="1">Multi-pass membrane protein</topology>
    </subcellularLocation>
</comment>
<reference evidence="8 9" key="1">
    <citation type="submission" date="2023-11" db="EMBL/GenBank/DDBJ databases">
        <title>An acidophilic fungus is an integral part of prey digestion in a carnivorous sundew plant.</title>
        <authorList>
            <person name="Tsai I.J."/>
        </authorList>
    </citation>
    <scope>NUCLEOTIDE SEQUENCE [LARGE SCALE GENOMIC DNA]</scope>
    <source>
        <strain evidence="8">169a</strain>
    </source>
</reference>
<proteinExistence type="inferred from homology"/>
<evidence type="ECO:0000256" key="2">
    <source>
        <dbReference type="ARBA" id="ARBA00022692"/>
    </source>
</evidence>
<evidence type="ECO:0000313" key="9">
    <source>
        <dbReference type="Proteomes" id="UP001303373"/>
    </source>
</evidence>
<evidence type="ECO:0000313" key="8">
    <source>
        <dbReference type="EMBL" id="WPH02240.1"/>
    </source>
</evidence>
<evidence type="ECO:0000256" key="4">
    <source>
        <dbReference type="ARBA" id="ARBA00023136"/>
    </source>
</evidence>
<dbReference type="AlphaFoldDB" id="A0AAQ3M7C1"/>
<dbReference type="EMBL" id="CP138586">
    <property type="protein sequence ID" value="WPH02240.1"/>
    <property type="molecule type" value="Genomic_DNA"/>
</dbReference>
<feature type="transmembrane region" description="Helical" evidence="6">
    <location>
        <begin position="208"/>
        <end position="227"/>
    </location>
</feature>
<dbReference type="PANTHER" id="PTHR33048:SF55">
    <property type="entry name" value="INTEGRAL MEMBRANE PROTEIN"/>
    <property type="match status" value="1"/>
</dbReference>
<evidence type="ECO:0000256" key="1">
    <source>
        <dbReference type="ARBA" id="ARBA00004141"/>
    </source>
</evidence>
<protein>
    <recommendedName>
        <fullName evidence="7">Rhodopsin domain-containing protein</fullName>
    </recommendedName>
</protein>
<sequence length="373" mass="41669">MISTFGLPTNGLPDQGWKLYLTSLIMIIAAGLAASARLTTRIIYGRLGPDDYTIIASLVFSIFLSVSVQLAISNGYGMHKKDLEQHELQTALEWLFIAQIAFKVVVMFNKISVVLLYKRLFVNNSFQRVCWVFIAFIAAWSAAAIFATIFQCLPIEKSFERHAVNGHCIKRHREWIAYATINVITDAIVLILPIRGIARLQFTTWEKLMVYGVFLMGGSVMICSILRATAVGRSAGALRDHDLTWNFIPRGIFTLIEANVGIVCPCLPVLRQPVHRLVNRFVKSRCKSRKSETAIPLNYNNGQHVELAESWDRAYRERTERSTAVTVAPGWDGRDDELDDMTTSLGILPPCASEGSIVKLPGVMVVERAYNGS</sequence>
<dbReference type="InterPro" id="IPR052337">
    <property type="entry name" value="SAT4-like"/>
</dbReference>